<gene>
    <name evidence="3" type="ORF">MtrunA17_Chr2g0286861</name>
</gene>
<evidence type="ECO:0000313" key="3">
    <source>
        <dbReference type="EMBL" id="RHN72364.1"/>
    </source>
</evidence>
<keyword evidence="1" id="KW-0472">Membrane</keyword>
<evidence type="ECO:0008006" key="4">
    <source>
        <dbReference type="Google" id="ProtNLM"/>
    </source>
</evidence>
<organism evidence="2">
    <name type="scientific">Medicago truncatula</name>
    <name type="common">Barrel medic</name>
    <name type="synonym">Medicago tribuloides</name>
    <dbReference type="NCBI Taxonomy" id="3880"/>
    <lineage>
        <taxon>Eukaryota</taxon>
        <taxon>Viridiplantae</taxon>
        <taxon>Streptophyta</taxon>
        <taxon>Embryophyta</taxon>
        <taxon>Tracheophyta</taxon>
        <taxon>Spermatophyta</taxon>
        <taxon>Magnoliopsida</taxon>
        <taxon>eudicotyledons</taxon>
        <taxon>Gunneridae</taxon>
        <taxon>Pentapetalae</taxon>
        <taxon>rosids</taxon>
        <taxon>fabids</taxon>
        <taxon>Fabales</taxon>
        <taxon>Fabaceae</taxon>
        <taxon>Papilionoideae</taxon>
        <taxon>50 kb inversion clade</taxon>
        <taxon>NPAAA clade</taxon>
        <taxon>Hologalegina</taxon>
        <taxon>IRL clade</taxon>
        <taxon>Trifolieae</taxon>
        <taxon>Medicago</taxon>
    </lineage>
</organism>
<evidence type="ECO:0000313" key="2">
    <source>
        <dbReference type="EMBL" id="AFK34127.1"/>
    </source>
</evidence>
<accession>I3S1I5</accession>
<dbReference type="AlphaFoldDB" id="I3S1I5"/>
<sequence length="64" mass="7242">MSSLRRRNTFSLLRSSHRFPVTPPGVCGTIIMTAIIIIMAISVRLSAVKTRRRCSDPLNETILW</sequence>
<proteinExistence type="evidence at transcript level"/>
<dbReference type="Proteomes" id="UP000265566">
    <property type="component" value="Chromosome 2"/>
</dbReference>
<reference evidence="2" key="1">
    <citation type="submission" date="2012-05" db="EMBL/GenBank/DDBJ databases">
        <authorList>
            <person name="Krishnakumar V."/>
            <person name="Cheung F."/>
            <person name="Xiao Y."/>
            <person name="Chan A."/>
            <person name="Moskal W.A."/>
            <person name="Town C.D."/>
        </authorList>
    </citation>
    <scope>NUCLEOTIDE SEQUENCE</scope>
</reference>
<name>I3S1I5_MEDTR</name>
<feature type="transmembrane region" description="Helical" evidence="1">
    <location>
        <begin position="20"/>
        <end position="43"/>
    </location>
</feature>
<protein>
    <recommendedName>
        <fullName evidence="4">Transmembrane protein</fullName>
    </recommendedName>
</protein>
<dbReference type="EMBL" id="BT134332">
    <property type="protein sequence ID" value="AFK34127.1"/>
    <property type="molecule type" value="mRNA"/>
</dbReference>
<keyword evidence="1" id="KW-0812">Transmembrane</keyword>
<keyword evidence="1" id="KW-1133">Transmembrane helix</keyword>
<evidence type="ECO:0000256" key="1">
    <source>
        <dbReference type="SAM" id="Phobius"/>
    </source>
</evidence>
<dbReference type="EMBL" id="PSQE01000002">
    <property type="protein sequence ID" value="RHN72364.1"/>
    <property type="molecule type" value="Genomic_DNA"/>
</dbReference>
<dbReference type="Gramene" id="rna8067">
    <property type="protein sequence ID" value="RHN72364.1"/>
    <property type="gene ID" value="gene8067"/>
</dbReference>
<reference evidence="3" key="2">
    <citation type="journal article" date="2018" name="Nat. Plants">
        <title>Whole-genome landscape of Medicago truncatula symbiotic genes.</title>
        <authorList>
            <person name="Pecrix Y."/>
            <person name="Gamas P."/>
            <person name="Carrere S."/>
        </authorList>
    </citation>
    <scope>NUCLEOTIDE SEQUENCE</scope>
    <source>
        <tissue evidence="3">Leaves</tissue>
    </source>
</reference>